<organism evidence="1 2">
    <name type="scientific">Racocetra persica</name>
    <dbReference type="NCBI Taxonomy" id="160502"/>
    <lineage>
        <taxon>Eukaryota</taxon>
        <taxon>Fungi</taxon>
        <taxon>Fungi incertae sedis</taxon>
        <taxon>Mucoromycota</taxon>
        <taxon>Glomeromycotina</taxon>
        <taxon>Glomeromycetes</taxon>
        <taxon>Diversisporales</taxon>
        <taxon>Gigasporaceae</taxon>
        <taxon>Racocetra</taxon>
    </lineage>
</organism>
<keyword evidence="2" id="KW-1185">Reference proteome</keyword>
<name>A0ACA9SP94_9GLOM</name>
<feature type="non-terminal residue" evidence="1">
    <location>
        <position position="48"/>
    </location>
</feature>
<reference evidence="1" key="1">
    <citation type="submission" date="2021-06" db="EMBL/GenBank/DDBJ databases">
        <authorList>
            <person name="Kallberg Y."/>
            <person name="Tangrot J."/>
            <person name="Rosling A."/>
        </authorList>
    </citation>
    <scope>NUCLEOTIDE SEQUENCE</scope>
    <source>
        <strain evidence="1">MA461A</strain>
    </source>
</reference>
<gene>
    <name evidence="1" type="ORF">RPERSI_LOCUS33666</name>
</gene>
<comment type="caution">
    <text evidence="1">The sequence shown here is derived from an EMBL/GenBank/DDBJ whole genome shotgun (WGS) entry which is preliminary data.</text>
</comment>
<dbReference type="EMBL" id="CAJVQC010146738">
    <property type="protein sequence ID" value="CAG8845435.1"/>
    <property type="molecule type" value="Genomic_DNA"/>
</dbReference>
<sequence length="48" mass="5461">MPHYGSKDLGKFFGKINTKKSASFCKMLALLFKLDKLLVKFPIISAKR</sequence>
<accession>A0ACA9SP94</accession>
<evidence type="ECO:0000313" key="1">
    <source>
        <dbReference type="EMBL" id="CAG8845435.1"/>
    </source>
</evidence>
<protein>
    <submittedName>
        <fullName evidence="1">26482_t:CDS:1</fullName>
    </submittedName>
</protein>
<evidence type="ECO:0000313" key="2">
    <source>
        <dbReference type="Proteomes" id="UP000789920"/>
    </source>
</evidence>
<proteinExistence type="predicted"/>
<dbReference type="Proteomes" id="UP000789920">
    <property type="component" value="Unassembled WGS sequence"/>
</dbReference>